<protein>
    <submittedName>
        <fullName evidence="2">Uncharacterized protein</fullName>
    </submittedName>
</protein>
<feature type="compositionally biased region" description="Basic residues" evidence="1">
    <location>
        <begin position="319"/>
        <end position="341"/>
    </location>
</feature>
<feature type="compositionally biased region" description="Polar residues" evidence="1">
    <location>
        <begin position="342"/>
        <end position="356"/>
    </location>
</feature>
<feature type="compositionally biased region" description="Polar residues" evidence="1">
    <location>
        <begin position="79"/>
        <end position="112"/>
    </location>
</feature>
<keyword evidence="3" id="KW-1185">Reference proteome</keyword>
<dbReference type="STRING" id="1810919.A0A3D8SIG0"/>
<gene>
    <name evidence="2" type="ORF">DSM5745_02767</name>
</gene>
<dbReference type="GeneID" id="38113137"/>
<feature type="compositionally biased region" description="Basic and acidic residues" evidence="1">
    <location>
        <begin position="453"/>
        <end position="465"/>
    </location>
</feature>
<name>A0A3D8SIG0_9EURO</name>
<feature type="region of interest" description="Disordered" evidence="1">
    <location>
        <begin position="39"/>
        <end position="138"/>
    </location>
</feature>
<reference evidence="2 3" key="1">
    <citation type="journal article" date="2018" name="IMA Fungus">
        <title>IMA Genome-F 9: Draft genome sequence of Annulohypoxylon stygium, Aspergillus mulundensis, Berkeleyomyces basicola (syn. Thielaviopsis basicola), Ceratocystis smalleyi, two Cercospora beticola strains, Coleophoma cylindrospora, Fusarium fracticaudum, Phialophora cf. hyalina, and Morchella septimelata.</title>
        <authorList>
            <person name="Wingfield B.D."/>
            <person name="Bills G.F."/>
            <person name="Dong Y."/>
            <person name="Huang W."/>
            <person name="Nel W.J."/>
            <person name="Swalarsk-Parry B.S."/>
            <person name="Vaghefi N."/>
            <person name="Wilken P.M."/>
            <person name="An Z."/>
            <person name="de Beer Z.W."/>
            <person name="De Vos L."/>
            <person name="Chen L."/>
            <person name="Duong T.A."/>
            <person name="Gao Y."/>
            <person name="Hammerbacher A."/>
            <person name="Kikkert J.R."/>
            <person name="Li Y."/>
            <person name="Li H."/>
            <person name="Li K."/>
            <person name="Li Q."/>
            <person name="Liu X."/>
            <person name="Ma X."/>
            <person name="Naidoo K."/>
            <person name="Pethybridge S.J."/>
            <person name="Sun J."/>
            <person name="Steenkamp E.T."/>
            <person name="van der Nest M.A."/>
            <person name="van Wyk S."/>
            <person name="Wingfield M.J."/>
            <person name="Xiong C."/>
            <person name="Yue Q."/>
            <person name="Zhang X."/>
        </authorList>
    </citation>
    <scope>NUCLEOTIDE SEQUENCE [LARGE SCALE GENOMIC DNA]</scope>
    <source>
        <strain evidence="2 3">DSM 5745</strain>
    </source>
</reference>
<evidence type="ECO:0000313" key="3">
    <source>
        <dbReference type="Proteomes" id="UP000256690"/>
    </source>
</evidence>
<dbReference type="OrthoDB" id="428854at2759"/>
<comment type="caution">
    <text evidence="2">The sequence shown here is derived from an EMBL/GenBank/DDBJ whole genome shotgun (WGS) entry which is preliminary data.</text>
</comment>
<dbReference type="Proteomes" id="UP000256690">
    <property type="component" value="Unassembled WGS sequence"/>
</dbReference>
<feature type="compositionally biased region" description="Basic and acidic residues" evidence="1">
    <location>
        <begin position="117"/>
        <end position="126"/>
    </location>
</feature>
<evidence type="ECO:0000313" key="2">
    <source>
        <dbReference type="EMBL" id="RDW86125.1"/>
    </source>
</evidence>
<feature type="region of interest" description="Disordered" evidence="1">
    <location>
        <begin position="189"/>
        <end position="209"/>
    </location>
</feature>
<feature type="compositionally biased region" description="Polar residues" evidence="1">
    <location>
        <begin position="466"/>
        <end position="478"/>
    </location>
</feature>
<feature type="region of interest" description="Disordered" evidence="1">
    <location>
        <begin position="1"/>
        <end position="21"/>
    </location>
</feature>
<evidence type="ECO:0000256" key="1">
    <source>
        <dbReference type="SAM" id="MobiDB-lite"/>
    </source>
</evidence>
<feature type="compositionally biased region" description="Basic and acidic residues" evidence="1">
    <location>
        <begin position="379"/>
        <end position="393"/>
    </location>
</feature>
<feature type="compositionally biased region" description="Polar residues" evidence="1">
    <location>
        <begin position="395"/>
        <end position="420"/>
    </location>
</feature>
<feature type="region of interest" description="Disordered" evidence="1">
    <location>
        <begin position="234"/>
        <end position="255"/>
    </location>
</feature>
<organism evidence="2 3">
    <name type="scientific">Aspergillus mulundensis</name>
    <dbReference type="NCBI Taxonomy" id="1810919"/>
    <lineage>
        <taxon>Eukaryota</taxon>
        <taxon>Fungi</taxon>
        <taxon>Dikarya</taxon>
        <taxon>Ascomycota</taxon>
        <taxon>Pezizomycotina</taxon>
        <taxon>Eurotiomycetes</taxon>
        <taxon>Eurotiomycetidae</taxon>
        <taxon>Eurotiales</taxon>
        <taxon>Aspergillaceae</taxon>
        <taxon>Aspergillus</taxon>
        <taxon>Aspergillus subgen. Nidulantes</taxon>
    </lineage>
</organism>
<feature type="compositionally biased region" description="Polar residues" evidence="1">
    <location>
        <begin position="54"/>
        <end position="72"/>
    </location>
</feature>
<dbReference type="RefSeq" id="XP_026605649.1">
    <property type="nucleotide sequence ID" value="XM_026744783.1"/>
</dbReference>
<dbReference type="EMBL" id="PVWQ01000003">
    <property type="protein sequence ID" value="RDW86125.1"/>
    <property type="molecule type" value="Genomic_DNA"/>
</dbReference>
<proteinExistence type="predicted"/>
<feature type="region of interest" description="Disordered" evidence="1">
    <location>
        <begin position="287"/>
        <end position="486"/>
    </location>
</feature>
<dbReference type="AlphaFoldDB" id="A0A3D8SIG0"/>
<feature type="compositionally biased region" description="Low complexity" evidence="1">
    <location>
        <begin position="421"/>
        <end position="435"/>
    </location>
</feature>
<accession>A0A3D8SIG0</accession>
<sequence>MSGLNPFRPKKLEGEASLPPLPTCLRAAYKTTADRLTLPDHTAYKHQPHLSPLIKSSSTASHPVSLSPSSTAAVAAGQTDRSSLTADAPLSTANAPGLNNTVTSDPFSQNSDVSDDDAGRGQRLEEPAISSPGALYSQETIRADTRQLLTTPTDLARGQTLSTATSRLESRNVEEFLEDTAVSSSIAFSRSSVSMEETDSENAAEKRQSYALPKTSGRPISISTGINPKALAIRSGNKDRVPPPPPKSHHGKLISSVPRMAPSMLQTMPSKATNGISFHSSSSFAGLPVPPRIRQEPLEHFGTPSSQPAPPTDALRRSQSQHKRPPTPPLSRRHSQMRRSKSTLSKPSSFQLSTRHSTIEVLASTSSSPGSRPLTPSVRTRDSRNDSSTHDEESSSFTLQSENLPPTSYLHTTEVSGLQIQSSSQGTSRRASSMSHLPTPPPPRRTRAGNHGSDNDSRSSLRSEHNASQAENLVSHPSNAKDILADLSRLQKEVDDLRGHYENQRTR</sequence>